<sequence>MAMKFCSRSQENLYLLGERLPLTDKIYRNLRGKSRNHGNEGMRSIATMPNQQMGGEVENGLLGKVEMGVR</sequence>
<gene>
    <name evidence="2" type="ORF">RRG08_037075</name>
</gene>
<accession>A0AAE0ZW28</accession>
<feature type="region of interest" description="Disordered" evidence="1">
    <location>
        <begin position="31"/>
        <end position="62"/>
    </location>
</feature>
<dbReference type="EMBL" id="JAWDGP010003199">
    <property type="protein sequence ID" value="KAK3776569.1"/>
    <property type="molecule type" value="Genomic_DNA"/>
</dbReference>
<evidence type="ECO:0000313" key="3">
    <source>
        <dbReference type="Proteomes" id="UP001283361"/>
    </source>
</evidence>
<proteinExistence type="predicted"/>
<dbReference type="AlphaFoldDB" id="A0AAE0ZW28"/>
<reference evidence="2" key="1">
    <citation type="journal article" date="2023" name="G3 (Bethesda)">
        <title>A reference genome for the long-term kleptoplast-retaining sea slug Elysia crispata morphotype clarki.</title>
        <authorList>
            <person name="Eastman K.E."/>
            <person name="Pendleton A.L."/>
            <person name="Shaikh M.A."/>
            <person name="Suttiyut T."/>
            <person name="Ogas R."/>
            <person name="Tomko P."/>
            <person name="Gavelis G."/>
            <person name="Widhalm J.R."/>
            <person name="Wisecaver J.H."/>
        </authorList>
    </citation>
    <scope>NUCLEOTIDE SEQUENCE</scope>
    <source>
        <strain evidence="2">ECLA1</strain>
    </source>
</reference>
<protein>
    <submittedName>
        <fullName evidence="2">Uncharacterized protein</fullName>
    </submittedName>
</protein>
<evidence type="ECO:0000256" key="1">
    <source>
        <dbReference type="SAM" id="MobiDB-lite"/>
    </source>
</evidence>
<organism evidence="2 3">
    <name type="scientific">Elysia crispata</name>
    <name type="common">lettuce slug</name>
    <dbReference type="NCBI Taxonomy" id="231223"/>
    <lineage>
        <taxon>Eukaryota</taxon>
        <taxon>Metazoa</taxon>
        <taxon>Spiralia</taxon>
        <taxon>Lophotrochozoa</taxon>
        <taxon>Mollusca</taxon>
        <taxon>Gastropoda</taxon>
        <taxon>Heterobranchia</taxon>
        <taxon>Euthyneura</taxon>
        <taxon>Panpulmonata</taxon>
        <taxon>Sacoglossa</taxon>
        <taxon>Placobranchoidea</taxon>
        <taxon>Plakobranchidae</taxon>
        <taxon>Elysia</taxon>
    </lineage>
</organism>
<comment type="caution">
    <text evidence="2">The sequence shown here is derived from an EMBL/GenBank/DDBJ whole genome shotgun (WGS) entry which is preliminary data.</text>
</comment>
<evidence type="ECO:0000313" key="2">
    <source>
        <dbReference type="EMBL" id="KAK3776569.1"/>
    </source>
</evidence>
<keyword evidence="3" id="KW-1185">Reference proteome</keyword>
<dbReference type="Proteomes" id="UP001283361">
    <property type="component" value="Unassembled WGS sequence"/>
</dbReference>
<name>A0AAE0ZW28_9GAST</name>